<evidence type="ECO:0008006" key="3">
    <source>
        <dbReference type="Google" id="ProtNLM"/>
    </source>
</evidence>
<protein>
    <recommendedName>
        <fullName evidence="3">DGQHR domain-containing protein</fullName>
    </recommendedName>
</protein>
<name>A0A7X0SNV7_9BACL</name>
<evidence type="ECO:0000313" key="2">
    <source>
        <dbReference type="Proteomes" id="UP000564644"/>
    </source>
</evidence>
<dbReference type="InterPro" id="IPR017642">
    <property type="entry name" value="DNA_S_mod_DndB"/>
</dbReference>
<keyword evidence="2" id="KW-1185">Reference proteome</keyword>
<evidence type="ECO:0000313" key="1">
    <source>
        <dbReference type="EMBL" id="MBB6731178.1"/>
    </source>
</evidence>
<dbReference type="AlphaFoldDB" id="A0A7X0SNV7"/>
<dbReference type="RefSeq" id="WP_185128813.1">
    <property type="nucleotide sequence ID" value="NZ_JACJVO010000009.1"/>
</dbReference>
<sequence>MTEGLKLKMAIHPYCGKYGLATVSLRVHDLLNYTGIDPFVQRKLSSGQQRKIAKYLQERELDHVFFGPVTLSLRDVGSLMKEDDHFILLHGSKLSILDGQHRIMALGYTNEQLQKETRKYERELRRLKLKDRQFPDDAWVKDMLEQTEGILSQLEARRLDLLESELSVQMYVGLSEEEERQLFGDINSKVQLVSKELGHAFDGSDPLNTVLQQVAANNELLRTAGIESRNNLTAFNKNFTCYSWLHSIASLLYSGTMQPSYELTRRIRKDPTTHVEILHQFMNGVLPSLPAQPGLSEYLSASRVVQEAIALFAHEYLVGDKGYRRDWTNCLQALRDIDWTHDNEDLAEALGRLDNGKINLVHEKSMRKHAIVIQYLKERYEQAKSLTG</sequence>
<dbReference type="Pfam" id="PF14072">
    <property type="entry name" value="DndB"/>
    <property type="match status" value="1"/>
</dbReference>
<comment type="caution">
    <text evidence="1">The sequence shown here is derived from an EMBL/GenBank/DDBJ whole genome shotgun (WGS) entry which is preliminary data.</text>
</comment>
<gene>
    <name evidence="1" type="ORF">H7C18_09695</name>
</gene>
<dbReference type="CDD" id="cd16414">
    <property type="entry name" value="dndB_like"/>
    <property type="match status" value="1"/>
</dbReference>
<dbReference type="EMBL" id="JACJVO010000009">
    <property type="protein sequence ID" value="MBB6731178.1"/>
    <property type="molecule type" value="Genomic_DNA"/>
</dbReference>
<organism evidence="1 2">
    <name type="scientific">Cohnella zeiphila</name>
    <dbReference type="NCBI Taxonomy" id="2761120"/>
    <lineage>
        <taxon>Bacteria</taxon>
        <taxon>Bacillati</taxon>
        <taxon>Bacillota</taxon>
        <taxon>Bacilli</taxon>
        <taxon>Bacillales</taxon>
        <taxon>Paenibacillaceae</taxon>
        <taxon>Cohnella</taxon>
    </lineage>
</organism>
<reference evidence="1 2" key="1">
    <citation type="submission" date="2020-08" db="EMBL/GenBank/DDBJ databases">
        <title>Cohnella phylogeny.</title>
        <authorList>
            <person name="Dunlap C."/>
        </authorList>
    </citation>
    <scope>NUCLEOTIDE SEQUENCE [LARGE SCALE GENOMIC DNA]</scope>
    <source>
        <strain evidence="1 2">CBP 2801</strain>
    </source>
</reference>
<dbReference type="Proteomes" id="UP000564644">
    <property type="component" value="Unassembled WGS sequence"/>
</dbReference>
<proteinExistence type="predicted"/>
<accession>A0A7X0SNV7</accession>